<evidence type="ECO:0000256" key="2">
    <source>
        <dbReference type="ARBA" id="ARBA00022692"/>
    </source>
</evidence>
<dbReference type="GO" id="GO:0099044">
    <property type="term" value="P:vesicle tethering to endoplasmic reticulum"/>
    <property type="evidence" value="ECO:0007669"/>
    <property type="project" value="TreeGrafter"/>
</dbReference>
<gene>
    <name evidence="8" type="ORF">HCN44_001578</name>
</gene>
<dbReference type="SUPFAM" id="SSF55961">
    <property type="entry name" value="Bet v1-like"/>
    <property type="match status" value="1"/>
</dbReference>
<feature type="transmembrane region" description="Helical" evidence="5">
    <location>
        <begin position="115"/>
        <end position="135"/>
    </location>
</feature>
<keyword evidence="9" id="KW-1185">Reference proteome</keyword>
<feature type="transmembrane region" description="Helical" evidence="5">
    <location>
        <begin position="45"/>
        <end position="68"/>
    </location>
</feature>
<evidence type="ECO:0000313" key="8">
    <source>
        <dbReference type="EMBL" id="KAF7992253.1"/>
    </source>
</evidence>
<dbReference type="PROSITE" id="PS51439">
    <property type="entry name" value="MENTAL"/>
    <property type="match status" value="1"/>
</dbReference>
<accession>A0A835CSG6</accession>
<dbReference type="InterPro" id="IPR023393">
    <property type="entry name" value="START-like_dom_sf"/>
</dbReference>
<name>A0A835CSG6_APHGI</name>
<feature type="transmembrane region" description="Helical" evidence="5">
    <location>
        <begin position="141"/>
        <end position="160"/>
    </location>
</feature>
<organism evidence="8 9">
    <name type="scientific">Aphidius gifuensis</name>
    <name type="common">Parasitoid wasp</name>
    <dbReference type="NCBI Taxonomy" id="684658"/>
    <lineage>
        <taxon>Eukaryota</taxon>
        <taxon>Metazoa</taxon>
        <taxon>Ecdysozoa</taxon>
        <taxon>Arthropoda</taxon>
        <taxon>Hexapoda</taxon>
        <taxon>Insecta</taxon>
        <taxon>Pterygota</taxon>
        <taxon>Neoptera</taxon>
        <taxon>Endopterygota</taxon>
        <taxon>Hymenoptera</taxon>
        <taxon>Apocrita</taxon>
        <taxon>Ichneumonoidea</taxon>
        <taxon>Braconidae</taxon>
        <taxon>Aphidiinae</taxon>
        <taxon>Aphidius</taxon>
    </lineage>
</organism>
<evidence type="ECO:0000256" key="1">
    <source>
        <dbReference type="ARBA" id="ARBA00004141"/>
    </source>
</evidence>
<evidence type="ECO:0000256" key="4">
    <source>
        <dbReference type="SAM" id="MobiDB-lite"/>
    </source>
</evidence>
<feature type="region of interest" description="Disordered" evidence="4">
    <location>
        <begin position="215"/>
        <end position="242"/>
    </location>
</feature>
<dbReference type="GO" id="GO:0008289">
    <property type="term" value="F:lipid binding"/>
    <property type="evidence" value="ECO:0007669"/>
    <property type="project" value="InterPro"/>
</dbReference>
<dbReference type="GO" id="GO:0031902">
    <property type="term" value="C:late endosome membrane"/>
    <property type="evidence" value="ECO:0007669"/>
    <property type="project" value="TreeGrafter"/>
</dbReference>
<evidence type="ECO:0000259" key="6">
    <source>
        <dbReference type="PROSITE" id="PS50848"/>
    </source>
</evidence>
<dbReference type="InterPro" id="IPR051869">
    <property type="entry name" value="STARD3"/>
</dbReference>
<dbReference type="GO" id="GO:0005789">
    <property type="term" value="C:endoplasmic reticulum membrane"/>
    <property type="evidence" value="ECO:0007669"/>
    <property type="project" value="TreeGrafter"/>
</dbReference>
<dbReference type="SMART" id="SM00234">
    <property type="entry name" value="START"/>
    <property type="match status" value="1"/>
</dbReference>
<evidence type="ECO:0000313" key="9">
    <source>
        <dbReference type="Proteomes" id="UP000639338"/>
    </source>
</evidence>
<dbReference type="EMBL" id="JACMRX010000003">
    <property type="protein sequence ID" value="KAF7992253.1"/>
    <property type="molecule type" value="Genomic_DNA"/>
</dbReference>
<dbReference type="Gene3D" id="3.30.530.20">
    <property type="match status" value="1"/>
</dbReference>
<dbReference type="Pfam" id="PF01852">
    <property type="entry name" value="START"/>
    <property type="match status" value="1"/>
</dbReference>
<feature type="domain" description="START" evidence="6">
    <location>
        <begin position="281"/>
        <end position="473"/>
    </location>
</feature>
<dbReference type="PROSITE" id="PS50848">
    <property type="entry name" value="START"/>
    <property type="match status" value="1"/>
</dbReference>
<feature type="domain" description="MENTAL" evidence="7">
    <location>
        <begin position="39"/>
        <end position="212"/>
    </location>
</feature>
<dbReference type="GO" id="GO:0140284">
    <property type="term" value="C:endoplasmic reticulum-endosome membrane contact site"/>
    <property type="evidence" value="ECO:0007669"/>
    <property type="project" value="TreeGrafter"/>
</dbReference>
<dbReference type="PANTHER" id="PTHR46121">
    <property type="entry name" value="STEROIDOGENIC ACUTE REGULATORY PROTEIN-LIKE"/>
    <property type="match status" value="1"/>
</dbReference>
<keyword evidence="2 5" id="KW-0812">Transmembrane</keyword>
<dbReference type="AlphaFoldDB" id="A0A835CSG6"/>
<sequence>MMRPERMSSRNITGIGTLGSNNYIISEDLIAGTKHNGKMSRVRRFFCLLVTFDLLVTCLLWLICTVTAGQSITTAFEKQLIHYDIKTSLIDIVIVAAIRFTFLLLFYGLIYMNHWIIVAISTAGTSIFLSVKVYFFDWTEITQPGFLVLLIFVSFVIAWAETWHFDCRVVSLETLADLWISNTRDSERSPLLNNYLNIPARSYVAESVGTFFTPQDSPIQSDDEDNNYYQSGSVVNNTNKPKETPDTFIPTMKSYLTPNKISKYKSMASSLVDCAHELLTSPDWKIINTTSDGDILSVLTQSYGQVFKIEGVVDAVASELIDYLYDKIEELPKWNKDVIDAKKILFIDDDTDIVYQSTKPYGRGLIDSRDFVTLRSRGKRDKFFITSGSSLHGDFPKRDKFIRGENGIVCMATEPIAVDSISSGIINQTKCKFTWILNTNLNGWLPQRVIDNALTNTLVNFMIMMRLHIKALP</sequence>
<proteinExistence type="predicted"/>
<dbReference type="InterPro" id="IPR000799">
    <property type="entry name" value="StAR-like"/>
</dbReference>
<dbReference type="OrthoDB" id="74575at2759"/>
<dbReference type="PANTHER" id="PTHR46121:SF4">
    <property type="entry name" value="STEROIDOGENIC ACUTE REGULATORY PROTEIN-LIKE"/>
    <property type="match status" value="1"/>
</dbReference>
<evidence type="ECO:0008006" key="10">
    <source>
        <dbReference type="Google" id="ProtNLM"/>
    </source>
</evidence>
<evidence type="ECO:0000256" key="5">
    <source>
        <dbReference type="SAM" id="Phobius"/>
    </source>
</evidence>
<dbReference type="InterPro" id="IPR019498">
    <property type="entry name" value="MENTAL"/>
</dbReference>
<comment type="caution">
    <text evidence="8">The sequence shown here is derived from an EMBL/GenBank/DDBJ whole genome shotgun (WGS) entry which is preliminary data.</text>
</comment>
<keyword evidence="3 5" id="KW-0472">Membrane</keyword>
<dbReference type="GO" id="GO:0005765">
    <property type="term" value="C:lysosomal membrane"/>
    <property type="evidence" value="ECO:0007669"/>
    <property type="project" value="TreeGrafter"/>
</dbReference>
<keyword evidence="5" id="KW-1133">Transmembrane helix</keyword>
<dbReference type="PRINTS" id="PR00978">
    <property type="entry name" value="STARPROTEIN"/>
</dbReference>
<protein>
    <recommendedName>
        <fullName evidence="10">StAR-related lipid transfer protein 3</fullName>
    </recommendedName>
</protein>
<feature type="compositionally biased region" description="Polar residues" evidence="4">
    <location>
        <begin position="227"/>
        <end position="239"/>
    </location>
</feature>
<evidence type="ECO:0000259" key="7">
    <source>
        <dbReference type="PROSITE" id="PS51439"/>
    </source>
</evidence>
<dbReference type="Proteomes" id="UP000639338">
    <property type="component" value="Unassembled WGS sequence"/>
</dbReference>
<reference evidence="8 9" key="1">
    <citation type="submission" date="2020-08" db="EMBL/GenBank/DDBJ databases">
        <title>Aphidius gifuensis genome sequencing and assembly.</title>
        <authorList>
            <person name="Du Z."/>
        </authorList>
    </citation>
    <scope>NUCLEOTIDE SEQUENCE [LARGE SCALE GENOMIC DNA]</scope>
    <source>
        <strain evidence="8">YNYX2018</strain>
        <tissue evidence="8">Adults</tissue>
    </source>
</reference>
<dbReference type="InterPro" id="IPR002913">
    <property type="entry name" value="START_lipid-bd_dom"/>
</dbReference>
<feature type="transmembrane region" description="Helical" evidence="5">
    <location>
        <begin position="88"/>
        <end position="108"/>
    </location>
</feature>
<comment type="subcellular location">
    <subcellularLocation>
        <location evidence="1">Membrane</location>
        <topology evidence="1">Multi-pass membrane protein</topology>
    </subcellularLocation>
</comment>
<evidence type="ECO:0000256" key="3">
    <source>
        <dbReference type="ARBA" id="ARBA00023136"/>
    </source>
</evidence>
<dbReference type="Pfam" id="PF10457">
    <property type="entry name" value="MENTAL"/>
    <property type="match status" value="1"/>
</dbReference>